<keyword evidence="2" id="KW-0694">RNA-binding</keyword>
<dbReference type="InterPro" id="IPR023509">
    <property type="entry name" value="DTD-like_sf"/>
</dbReference>
<reference evidence="4" key="1">
    <citation type="submission" date="2016-10" db="EMBL/GenBank/DDBJ databases">
        <authorList>
            <person name="Varghese N."/>
            <person name="Submissions S."/>
        </authorList>
    </citation>
    <scope>NUCLEOTIDE SEQUENCE [LARGE SCALE GENOMIC DNA]</scope>
    <source>
        <strain evidence="4">DSM 18733</strain>
    </source>
</reference>
<comment type="subcellular location">
    <subcellularLocation>
        <location evidence="2">Cytoplasm</location>
    </subcellularLocation>
</comment>
<dbReference type="EC" id="3.1.1.96" evidence="2"/>
<dbReference type="NCBIfam" id="TIGR00256">
    <property type="entry name" value="D-aminoacyl-tRNA deacylase"/>
    <property type="match status" value="1"/>
</dbReference>
<dbReference type="SUPFAM" id="SSF69500">
    <property type="entry name" value="DTD-like"/>
    <property type="match status" value="1"/>
</dbReference>
<dbReference type="Gene3D" id="3.50.80.10">
    <property type="entry name" value="D-tyrosyl-tRNA(Tyr) deacylase"/>
    <property type="match status" value="1"/>
</dbReference>
<dbReference type="GO" id="GO:0106026">
    <property type="term" value="F:Gly-tRNA(Ala) deacylase activity"/>
    <property type="evidence" value="ECO:0007669"/>
    <property type="project" value="UniProtKB-UniRule"/>
</dbReference>
<evidence type="ECO:0000313" key="4">
    <source>
        <dbReference type="Proteomes" id="UP000199421"/>
    </source>
</evidence>
<keyword evidence="2" id="KW-0820">tRNA-binding</keyword>
<name>A0A1H7RZT3_OLID1</name>
<evidence type="ECO:0000313" key="3">
    <source>
        <dbReference type="EMBL" id="SEL65549.1"/>
    </source>
</evidence>
<dbReference type="GO" id="GO:0051500">
    <property type="term" value="F:D-tyrosyl-tRNA(Tyr) deacylase activity"/>
    <property type="evidence" value="ECO:0007669"/>
    <property type="project" value="TreeGrafter"/>
</dbReference>
<sequence>MGGAGGSIVRAVVQRVSKASCKVDNNITGQIDDGLLVLLGIEQEDVVDDVKWLAQKIVNMRIFGDDNGLMNRSVLDIEGNVLLISQFTLFAQTKKGNRPSFIRAAKQLVAVPLYEKMIEELEFLLNKKIATGVFGADMKISLLNDGPVTIMMNTKDKENY</sequence>
<dbReference type="EC" id="3.1.1.-" evidence="2"/>
<accession>A0A1H7RZT3</accession>
<gene>
    <name evidence="2" type="primary">dtd</name>
    <name evidence="3" type="ORF">SAMN05661044_03006</name>
</gene>
<dbReference type="PANTHER" id="PTHR10472">
    <property type="entry name" value="D-TYROSYL-TRNA TYR DEACYLASE"/>
    <property type="match status" value="1"/>
</dbReference>
<dbReference type="HAMAP" id="MF_00518">
    <property type="entry name" value="Deacylase_Dtd"/>
    <property type="match status" value="1"/>
</dbReference>
<dbReference type="GO" id="GO:0005737">
    <property type="term" value="C:cytoplasm"/>
    <property type="evidence" value="ECO:0007669"/>
    <property type="project" value="UniProtKB-SubCell"/>
</dbReference>
<dbReference type="AlphaFoldDB" id="A0A1H7RZT3"/>
<keyword evidence="4" id="KW-1185">Reference proteome</keyword>
<evidence type="ECO:0000256" key="2">
    <source>
        <dbReference type="HAMAP-Rule" id="MF_00518"/>
    </source>
</evidence>
<keyword evidence="2" id="KW-0963">Cytoplasm</keyword>
<organism evidence="3 4">
    <name type="scientific">Olivibacter domesticus</name>
    <name type="common">Pseudosphingobacterium domesticum</name>
    <dbReference type="NCBI Taxonomy" id="407022"/>
    <lineage>
        <taxon>Bacteria</taxon>
        <taxon>Pseudomonadati</taxon>
        <taxon>Bacteroidota</taxon>
        <taxon>Sphingobacteriia</taxon>
        <taxon>Sphingobacteriales</taxon>
        <taxon>Sphingobacteriaceae</taxon>
        <taxon>Olivibacter</taxon>
    </lineage>
</organism>
<dbReference type="GO" id="GO:0043908">
    <property type="term" value="F:Ser(Gly)-tRNA(Ala) hydrolase activity"/>
    <property type="evidence" value="ECO:0007669"/>
    <property type="project" value="UniProtKB-UniRule"/>
</dbReference>
<dbReference type="GO" id="GO:0019478">
    <property type="term" value="P:D-amino acid catabolic process"/>
    <property type="evidence" value="ECO:0007669"/>
    <property type="project" value="UniProtKB-UniRule"/>
</dbReference>
<dbReference type="STRING" id="407022.SAMN05661044_03006"/>
<dbReference type="Proteomes" id="UP000199421">
    <property type="component" value="Unassembled WGS sequence"/>
</dbReference>
<dbReference type="EMBL" id="FOAF01000003">
    <property type="protein sequence ID" value="SEL65549.1"/>
    <property type="molecule type" value="Genomic_DNA"/>
</dbReference>
<comment type="similarity">
    <text evidence="1 2">Belongs to the DTD family.</text>
</comment>
<dbReference type="PANTHER" id="PTHR10472:SF5">
    <property type="entry name" value="D-AMINOACYL-TRNA DEACYLASE 1"/>
    <property type="match status" value="1"/>
</dbReference>
<comment type="domain">
    <text evidence="2">A Gly-cisPro motif from one monomer fits into the active site of the other monomer to allow specific chiral rejection of L-amino acids.</text>
</comment>
<feature type="short sequence motif" description="Gly-cisPro motif, important for rejection of L-amino acids" evidence="2">
    <location>
        <begin position="146"/>
        <end position="147"/>
    </location>
</feature>
<dbReference type="GO" id="GO:0000049">
    <property type="term" value="F:tRNA binding"/>
    <property type="evidence" value="ECO:0007669"/>
    <property type="project" value="UniProtKB-UniRule"/>
</dbReference>
<keyword evidence="2" id="KW-0378">Hydrolase</keyword>
<evidence type="ECO:0000256" key="1">
    <source>
        <dbReference type="ARBA" id="ARBA00009673"/>
    </source>
</evidence>
<comment type="catalytic activity">
    <reaction evidence="2">
        <text>a D-aminoacyl-tRNA + H2O = a tRNA + a D-alpha-amino acid + H(+)</text>
        <dbReference type="Rhea" id="RHEA:13953"/>
        <dbReference type="Rhea" id="RHEA-COMP:10123"/>
        <dbReference type="Rhea" id="RHEA-COMP:10124"/>
        <dbReference type="ChEBI" id="CHEBI:15377"/>
        <dbReference type="ChEBI" id="CHEBI:15378"/>
        <dbReference type="ChEBI" id="CHEBI:59871"/>
        <dbReference type="ChEBI" id="CHEBI:78442"/>
        <dbReference type="ChEBI" id="CHEBI:79333"/>
        <dbReference type="EC" id="3.1.1.96"/>
    </reaction>
</comment>
<comment type="catalytic activity">
    <reaction evidence="2">
        <text>glycyl-tRNA(Ala) + H2O = tRNA(Ala) + glycine + H(+)</text>
        <dbReference type="Rhea" id="RHEA:53744"/>
        <dbReference type="Rhea" id="RHEA-COMP:9657"/>
        <dbReference type="Rhea" id="RHEA-COMP:13640"/>
        <dbReference type="ChEBI" id="CHEBI:15377"/>
        <dbReference type="ChEBI" id="CHEBI:15378"/>
        <dbReference type="ChEBI" id="CHEBI:57305"/>
        <dbReference type="ChEBI" id="CHEBI:78442"/>
        <dbReference type="ChEBI" id="CHEBI:78522"/>
    </reaction>
</comment>
<protein>
    <recommendedName>
        <fullName evidence="2">D-aminoacyl-tRNA deacylase</fullName>
        <shortName evidence="2">DTD</shortName>
        <ecNumber evidence="2">3.1.1.96</ecNumber>
    </recommendedName>
    <alternativeName>
        <fullName evidence="2">Gly-tRNA(Ala) deacylase</fullName>
        <ecNumber evidence="2">3.1.1.-</ecNumber>
    </alternativeName>
</protein>
<proteinExistence type="inferred from homology"/>
<dbReference type="FunFam" id="3.50.80.10:FF:000001">
    <property type="entry name" value="D-aminoacyl-tRNA deacylase"/>
    <property type="match status" value="1"/>
</dbReference>
<comment type="subunit">
    <text evidence="2">Homodimer.</text>
</comment>
<dbReference type="InterPro" id="IPR003732">
    <property type="entry name" value="Daa-tRNA_deacyls_DTD"/>
</dbReference>
<dbReference type="Pfam" id="PF02580">
    <property type="entry name" value="Tyr_Deacylase"/>
    <property type="match status" value="1"/>
</dbReference>
<comment type="function">
    <text evidence="2">An aminoacyl-tRNA editing enzyme that deacylates mischarged D-aminoacyl-tRNAs. Also deacylates mischarged glycyl-tRNA(Ala), protecting cells against glycine mischarging by AlaRS. Acts via tRNA-based rather than protein-based catalysis; rejects L-amino acids rather than detecting D-amino acids in the active site. By recycling D-aminoacyl-tRNA to D-amino acids and free tRNA molecules, this enzyme counteracts the toxicity associated with the formation of D-aminoacyl-tRNA entities in vivo and helps enforce protein L-homochirality.</text>
</comment>